<evidence type="ECO:0000256" key="3">
    <source>
        <dbReference type="ARBA" id="ARBA00022449"/>
    </source>
</evidence>
<keyword evidence="5 10" id="KW-1133">Transmembrane helix</keyword>
<dbReference type="InterPro" id="IPR006153">
    <property type="entry name" value="Cation/H_exchanger_TM"/>
</dbReference>
<keyword evidence="2" id="KW-0813">Transport</keyword>
<keyword evidence="8 10" id="KW-0472">Membrane</keyword>
<dbReference type="GO" id="GO:0016020">
    <property type="term" value="C:membrane"/>
    <property type="evidence" value="ECO:0007669"/>
    <property type="project" value="UniProtKB-SubCell"/>
</dbReference>
<keyword evidence="9" id="KW-0739">Sodium transport</keyword>
<gene>
    <name evidence="12" type="ORF">XE03_0552</name>
</gene>
<dbReference type="PANTHER" id="PTHR43562">
    <property type="entry name" value="NAPA-TYPE SODIUM/HYDROGEN ANTIPORTER"/>
    <property type="match status" value="1"/>
</dbReference>
<keyword evidence="6" id="KW-0915">Sodium</keyword>
<feature type="transmembrane region" description="Helical" evidence="10">
    <location>
        <begin position="52"/>
        <end position="70"/>
    </location>
</feature>
<evidence type="ECO:0000313" key="13">
    <source>
        <dbReference type="Proteomes" id="UP000053467"/>
    </source>
</evidence>
<dbReference type="InterPro" id="IPR038770">
    <property type="entry name" value="Na+/solute_symporter_sf"/>
</dbReference>
<evidence type="ECO:0000256" key="4">
    <source>
        <dbReference type="ARBA" id="ARBA00022692"/>
    </source>
</evidence>
<evidence type="ECO:0000256" key="5">
    <source>
        <dbReference type="ARBA" id="ARBA00022989"/>
    </source>
</evidence>
<dbReference type="Gene3D" id="1.20.1530.20">
    <property type="match status" value="1"/>
</dbReference>
<feature type="transmembrane region" description="Helical" evidence="10">
    <location>
        <begin position="284"/>
        <end position="308"/>
    </location>
</feature>
<evidence type="ECO:0000259" key="11">
    <source>
        <dbReference type="Pfam" id="PF00999"/>
    </source>
</evidence>
<dbReference type="GO" id="GO:0006814">
    <property type="term" value="P:sodium ion transport"/>
    <property type="evidence" value="ECO:0007669"/>
    <property type="project" value="UniProtKB-KW"/>
</dbReference>
<evidence type="ECO:0000256" key="2">
    <source>
        <dbReference type="ARBA" id="ARBA00022448"/>
    </source>
</evidence>
<feature type="transmembrane region" description="Helical" evidence="10">
    <location>
        <begin position="351"/>
        <end position="371"/>
    </location>
</feature>
<feature type="transmembrane region" description="Helical" evidence="10">
    <location>
        <begin position="110"/>
        <end position="131"/>
    </location>
</feature>
<comment type="caution">
    <text evidence="12">The sequence shown here is derived from an EMBL/GenBank/DDBJ whole genome shotgun (WGS) entry which is preliminary data.</text>
</comment>
<evidence type="ECO:0000256" key="1">
    <source>
        <dbReference type="ARBA" id="ARBA00004141"/>
    </source>
</evidence>
<protein>
    <submittedName>
        <fullName evidence="12">Na(+)/H(+) antiporter NapA</fullName>
    </submittedName>
</protein>
<dbReference type="GO" id="GO:1902600">
    <property type="term" value="P:proton transmembrane transport"/>
    <property type="evidence" value="ECO:0007669"/>
    <property type="project" value="InterPro"/>
</dbReference>
<feature type="transmembrane region" description="Helical" evidence="10">
    <location>
        <begin position="6"/>
        <end position="22"/>
    </location>
</feature>
<proteinExistence type="predicted"/>
<dbReference type="PANTHER" id="PTHR43562:SF3">
    <property type="entry name" value="SODIUM ION_PROTON EXCHANGER (EUROFUNG)"/>
    <property type="match status" value="1"/>
</dbReference>
<evidence type="ECO:0000256" key="10">
    <source>
        <dbReference type="SAM" id="Phobius"/>
    </source>
</evidence>
<evidence type="ECO:0000256" key="7">
    <source>
        <dbReference type="ARBA" id="ARBA00023065"/>
    </source>
</evidence>
<dbReference type="Proteomes" id="UP000053467">
    <property type="component" value="Unassembled WGS sequence"/>
</dbReference>
<evidence type="ECO:0000256" key="6">
    <source>
        <dbReference type="ARBA" id="ARBA00023053"/>
    </source>
</evidence>
<reference evidence="13" key="1">
    <citation type="journal article" date="2015" name="MBio">
        <title>Genome-Resolved Metagenomic Analysis Reveals Roles for Candidate Phyla and Other Microbial Community Members in Biogeochemical Transformations in Oil Reservoirs.</title>
        <authorList>
            <person name="Hu P."/>
            <person name="Tom L."/>
            <person name="Singh A."/>
            <person name="Thomas B.C."/>
            <person name="Baker B.J."/>
            <person name="Piceno Y.M."/>
            <person name="Andersen G.L."/>
            <person name="Banfield J.F."/>
        </authorList>
    </citation>
    <scope>NUCLEOTIDE SEQUENCE [LARGE SCALE GENOMIC DNA]</scope>
</reference>
<dbReference type="GO" id="GO:0015297">
    <property type="term" value="F:antiporter activity"/>
    <property type="evidence" value="ECO:0007669"/>
    <property type="project" value="UniProtKB-KW"/>
</dbReference>
<feature type="transmembrane region" description="Helical" evidence="10">
    <location>
        <begin position="258"/>
        <end position="278"/>
    </location>
</feature>
<sequence length="373" mass="41541">MNEIFIFVFILISTKIVNEIFVRLKLPSVIGIILLGILCGPVLKIIRVDNTIEFFSDISILFLMFLAGLETDLESVKKQGKASLAIALSGVFVPFFLSFIFLFMKFSFNSSYIIGLTLTATSVSITVMTLLEIGKLNTRSGITILGSAVMDDVIGILFMSISFVFLFHSGNFYIVILKLVLLMVFLYILYVYIINRAFHFVSNFKSHDMVLSLAVILMLFLSYFSEEMGIAGITGAYVAGVSISKTRFSKRVLENTHIIVDTLFISFFFFVVGVKTSINLHDLNFLFTFVLTILAIISKVIGCGLASYLNGLTLDESLKVGVGMIPRGEVGLVIASIALSRGFVDQVVYNGFVIMILLTTLITPFWLNYLYRK</sequence>
<evidence type="ECO:0000256" key="8">
    <source>
        <dbReference type="ARBA" id="ARBA00023136"/>
    </source>
</evidence>
<organism evidence="12 13">
    <name type="scientific">candidate division TA06 bacterium 34_109</name>
    <dbReference type="NCBI Taxonomy" id="1635277"/>
    <lineage>
        <taxon>Bacteria</taxon>
        <taxon>Bacteria division TA06</taxon>
    </lineage>
</organism>
<dbReference type="EMBL" id="LGGX01000003">
    <property type="protein sequence ID" value="KUK87661.1"/>
    <property type="molecule type" value="Genomic_DNA"/>
</dbReference>
<dbReference type="Pfam" id="PF00999">
    <property type="entry name" value="Na_H_Exchanger"/>
    <property type="match status" value="1"/>
</dbReference>
<evidence type="ECO:0000256" key="9">
    <source>
        <dbReference type="ARBA" id="ARBA00023201"/>
    </source>
</evidence>
<feature type="transmembrane region" description="Helical" evidence="10">
    <location>
        <begin position="29"/>
        <end position="46"/>
    </location>
</feature>
<dbReference type="AlphaFoldDB" id="A0A101I2P9"/>
<keyword evidence="4 10" id="KW-0812">Transmembrane</keyword>
<comment type="subcellular location">
    <subcellularLocation>
        <location evidence="1">Membrane</location>
        <topology evidence="1">Multi-pass membrane protein</topology>
    </subcellularLocation>
</comment>
<feature type="transmembrane region" description="Helical" evidence="10">
    <location>
        <begin position="143"/>
        <end position="166"/>
    </location>
</feature>
<accession>A0A101I2P9</accession>
<keyword evidence="3" id="KW-0050">Antiport</keyword>
<feature type="transmembrane region" description="Helical" evidence="10">
    <location>
        <begin position="82"/>
        <end position="104"/>
    </location>
</feature>
<feature type="domain" description="Cation/H+ exchanger transmembrane" evidence="11">
    <location>
        <begin position="14"/>
        <end position="368"/>
    </location>
</feature>
<feature type="transmembrane region" description="Helical" evidence="10">
    <location>
        <begin position="172"/>
        <end position="194"/>
    </location>
</feature>
<evidence type="ECO:0000313" key="12">
    <source>
        <dbReference type="EMBL" id="KUK87661.1"/>
    </source>
</evidence>
<keyword evidence="7" id="KW-0406">Ion transport</keyword>
<name>A0A101I2P9_UNCT6</name>